<protein>
    <recommendedName>
        <fullName evidence="5">Maltose epimerase</fullName>
        <ecNumber evidence="5">5.1.3.21</ecNumber>
    </recommendedName>
</protein>
<dbReference type="InterPro" id="IPR014718">
    <property type="entry name" value="GH-type_carb-bd"/>
</dbReference>
<dbReference type="UniPathway" id="UPA00242"/>
<dbReference type="PATRIC" id="fig|1423746.3.peg.314"/>
<dbReference type="GO" id="GO:0030246">
    <property type="term" value="F:carbohydrate binding"/>
    <property type="evidence" value="ECO:0007669"/>
    <property type="project" value="InterPro"/>
</dbReference>
<evidence type="ECO:0000256" key="5">
    <source>
        <dbReference type="PIRNR" id="PIRNR005096"/>
    </source>
</evidence>
<reference evidence="9 10" key="1">
    <citation type="journal article" date="2015" name="Genome Announc.">
        <title>Expanding the biotechnology potential of lactobacilli through comparative genomics of 213 strains and associated genera.</title>
        <authorList>
            <person name="Sun Z."/>
            <person name="Harris H.M."/>
            <person name="McCann A."/>
            <person name="Guo C."/>
            <person name="Argimon S."/>
            <person name="Zhang W."/>
            <person name="Yang X."/>
            <person name="Jeffery I.B."/>
            <person name="Cooney J.C."/>
            <person name="Kagawa T.F."/>
            <person name="Liu W."/>
            <person name="Song Y."/>
            <person name="Salvetti E."/>
            <person name="Wrobel A."/>
            <person name="Rasinkangas P."/>
            <person name="Parkhill J."/>
            <person name="Rea M.C."/>
            <person name="O'Sullivan O."/>
            <person name="Ritari J."/>
            <person name="Douillard F.P."/>
            <person name="Paul Ross R."/>
            <person name="Yang R."/>
            <person name="Briner A.E."/>
            <person name="Felis G.E."/>
            <person name="de Vos W.M."/>
            <person name="Barrangou R."/>
            <person name="Klaenhammer T.R."/>
            <person name="Caufield P.W."/>
            <person name="Cui Y."/>
            <person name="Zhang H."/>
            <person name="O'Toole P.W."/>
        </authorList>
    </citation>
    <scope>NUCLEOTIDE SEQUENCE [LARGE SCALE GENOMIC DNA]</scope>
    <source>
        <strain evidence="9 10">DSM 13145</strain>
    </source>
</reference>
<comment type="pathway">
    <text evidence="1 5">Carbohydrate metabolism; hexose metabolism.</text>
</comment>
<dbReference type="Proteomes" id="UP000051445">
    <property type="component" value="Unassembled WGS sequence"/>
</dbReference>
<dbReference type="Pfam" id="PF01263">
    <property type="entry name" value="Aldose_epim"/>
    <property type="match status" value="1"/>
</dbReference>
<dbReference type="SUPFAM" id="SSF74650">
    <property type="entry name" value="Galactose mutarotase-like"/>
    <property type="match status" value="1"/>
</dbReference>
<proteinExistence type="inferred from homology"/>
<evidence type="ECO:0000256" key="3">
    <source>
        <dbReference type="ARBA" id="ARBA00023235"/>
    </source>
</evidence>
<dbReference type="InterPro" id="IPR015443">
    <property type="entry name" value="Aldose_1-epimerase"/>
</dbReference>
<comment type="similarity">
    <text evidence="2 5">Belongs to the aldose epimerase family.</text>
</comment>
<dbReference type="PANTHER" id="PTHR10091">
    <property type="entry name" value="ALDOSE-1-EPIMERASE"/>
    <property type="match status" value="1"/>
</dbReference>
<feature type="active site" description="Proton donor" evidence="6">
    <location>
        <position position="181"/>
    </location>
</feature>
<dbReference type="InterPro" id="IPR008183">
    <property type="entry name" value="Aldose_1/G6P_1-epimerase"/>
</dbReference>
<dbReference type="InterPro" id="IPR047215">
    <property type="entry name" value="Galactose_mutarotase-like"/>
</dbReference>
<evidence type="ECO:0000256" key="2">
    <source>
        <dbReference type="ARBA" id="ARBA00006206"/>
    </source>
</evidence>
<keyword evidence="4 5" id="KW-0119">Carbohydrate metabolism</keyword>
<dbReference type="GO" id="GO:0033499">
    <property type="term" value="P:galactose catabolic process via UDP-galactose, Leloir pathway"/>
    <property type="evidence" value="ECO:0007669"/>
    <property type="project" value="TreeGrafter"/>
</dbReference>
<feature type="binding site" evidence="7">
    <location>
        <position position="251"/>
    </location>
    <ligand>
        <name>beta-D-galactose</name>
        <dbReference type="ChEBI" id="CHEBI:27667"/>
    </ligand>
</feature>
<feature type="binding site" evidence="8">
    <location>
        <begin position="181"/>
        <end position="183"/>
    </location>
    <ligand>
        <name>beta-D-galactose</name>
        <dbReference type="ChEBI" id="CHEBI:27667"/>
    </ligand>
</feature>
<evidence type="ECO:0000256" key="4">
    <source>
        <dbReference type="ARBA" id="ARBA00023277"/>
    </source>
</evidence>
<evidence type="ECO:0000256" key="6">
    <source>
        <dbReference type="PIRSR" id="PIRSR005096-1"/>
    </source>
</evidence>
<dbReference type="PANTHER" id="PTHR10091:SF0">
    <property type="entry name" value="GALACTOSE MUTAROTASE"/>
    <property type="match status" value="1"/>
</dbReference>
<comment type="catalytic activity">
    <reaction evidence="5">
        <text>alpha-maltose = beta-maltose</text>
        <dbReference type="Rhea" id="RHEA:21228"/>
        <dbReference type="ChEBI" id="CHEBI:18147"/>
        <dbReference type="ChEBI" id="CHEBI:18167"/>
        <dbReference type="EC" id="5.1.3.21"/>
    </reaction>
</comment>
<gene>
    <name evidence="9" type="ORF">FD27_GL000307</name>
</gene>
<dbReference type="EMBL" id="AZER01000013">
    <property type="protein sequence ID" value="KRL28033.1"/>
    <property type="molecule type" value="Genomic_DNA"/>
</dbReference>
<sequence>MMNIAQEPFGTYKGKPVTKYVLTNNNGVQAGILDFAGLLQSFKVPTKDGGKADMVLTSENLDEYTNNGFCTDRLIGRVAGRIANGHFSINGKEYQVEQNEGKNSLHGGTNGFYSYIWNVDGTKKTADYLSITLSLTLTEEMDTFPGTIHVTATYTLDNDDNLTLKFSATSDADTLFNPTNHTYWNMAAASVKTVDQLKLYVNSKDHLEVDDGKIPTGKRLDNAGTPFDFSKPTRLGDALQKMASTKENGFDDIWEVEPSLTKPVATLEDPESGRKMTLYSDRNALIMYSMNSDDPAVYNHGQVHPHLGLAMEAQTLSDAINHDGFGDITLHPNEEKNYTIKWHVEY</sequence>
<evidence type="ECO:0000256" key="8">
    <source>
        <dbReference type="PIRSR" id="PIRSR005096-3"/>
    </source>
</evidence>
<feature type="active site" description="Proton acceptor" evidence="6">
    <location>
        <position position="312"/>
    </location>
</feature>
<dbReference type="Gene3D" id="2.70.98.10">
    <property type="match status" value="1"/>
</dbReference>
<evidence type="ECO:0000256" key="1">
    <source>
        <dbReference type="ARBA" id="ARBA00005028"/>
    </source>
</evidence>
<comment type="caution">
    <text evidence="9">The sequence shown here is derived from an EMBL/GenBank/DDBJ whole genome shotgun (WGS) entry which is preliminary data.</text>
</comment>
<dbReference type="InterPro" id="IPR011013">
    <property type="entry name" value="Gal_mutarotase_sf_dom"/>
</dbReference>
<dbReference type="PIRSF" id="PIRSF005096">
    <property type="entry name" value="GALM"/>
    <property type="match status" value="1"/>
</dbReference>
<dbReference type="GO" id="GO:0006006">
    <property type="term" value="P:glucose metabolic process"/>
    <property type="evidence" value="ECO:0007669"/>
    <property type="project" value="TreeGrafter"/>
</dbReference>
<keyword evidence="10" id="KW-1185">Reference proteome</keyword>
<accession>A0A0R1P656</accession>
<dbReference type="GO" id="GO:0004034">
    <property type="term" value="F:aldose 1-epimerase activity"/>
    <property type="evidence" value="ECO:0007669"/>
    <property type="project" value="TreeGrafter"/>
</dbReference>
<evidence type="ECO:0000313" key="9">
    <source>
        <dbReference type="EMBL" id="KRL28033.1"/>
    </source>
</evidence>
<evidence type="ECO:0000256" key="7">
    <source>
        <dbReference type="PIRSR" id="PIRSR005096-2"/>
    </source>
</evidence>
<name>A0A0R1P656_9LACO</name>
<dbReference type="GO" id="GO:0005737">
    <property type="term" value="C:cytoplasm"/>
    <property type="evidence" value="ECO:0007669"/>
    <property type="project" value="TreeGrafter"/>
</dbReference>
<keyword evidence="3 5" id="KW-0413">Isomerase</keyword>
<dbReference type="CDD" id="cd09019">
    <property type="entry name" value="galactose_mutarotase_like"/>
    <property type="match status" value="1"/>
</dbReference>
<organism evidence="9 10">
    <name type="scientific">Limosilactobacillus frumenti DSM 13145</name>
    <dbReference type="NCBI Taxonomy" id="1423746"/>
    <lineage>
        <taxon>Bacteria</taxon>
        <taxon>Bacillati</taxon>
        <taxon>Bacillota</taxon>
        <taxon>Bacilli</taxon>
        <taxon>Lactobacillales</taxon>
        <taxon>Lactobacillaceae</taxon>
        <taxon>Limosilactobacillus</taxon>
    </lineage>
</organism>
<comment type="function">
    <text evidence="5">Catalyzes the interconversion of alpha and beta anomers of maltose.</text>
</comment>
<dbReference type="GO" id="GO:0050558">
    <property type="term" value="F:maltose epimerase activity"/>
    <property type="evidence" value="ECO:0007669"/>
    <property type="project" value="UniProtKB-EC"/>
</dbReference>
<dbReference type="STRING" id="1423746.FD27_GL000307"/>
<dbReference type="EC" id="5.1.3.21" evidence="5"/>
<dbReference type="AlphaFoldDB" id="A0A0R1P656"/>
<evidence type="ECO:0000313" key="10">
    <source>
        <dbReference type="Proteomes" id="UP000051445"/>
    </source>
</evidence>